<dbReference type="STRING" id="909613.UO65_1969"/>
<comment type="caution">
    <text evidence="1">The sequence shown here is derived from an EMBL/GenBank/DDBJ whole genome shotgun (WGS) entry which is preliminary data.</text>
</comment>
<protein>
    <submittedName>
        <fullName evidence="1">Uncharacterized protein</fullName>
    </submittedName>
</protein>
<organism evidence="1 2">
    <name type="scientific">Actinokineospora spheciospongiae</name>
    <dbReference type="NCBI Taxonomy" id="909613"/>
    <lineage>
        <taxon>Bacteria</taxon>
        <taxon>Bacillati</taxon>
        <taxon>Actinomycetota</taxon>
        <taxon>Actinomycetes</taxon>
        <taxon>Pseudonocardiales</taxon>
        <taxon>Pseudonocardiaceae</taxon>
        <taxon>Actinokineospora</taxon>
    </lineage>
</organism>
<evidence type="ECO:0000313" key="2">
    <source>
        <dbReference type="Proteomes" id="UP000019277"/>
    </source>
</evidence>
<evidence type="ECO:0000313" key="1">
    <source>
        <dbReference type="EMBL" id="EWC62617.1"/>
    </source>
</evidence>
<reference evidence="1 2" key="1">
    <citation type="journal article" date="2014" name="Genome Announc.">
        <title>Draft Genome Sequence of the Antitrypanosomally Active Sponge-Associated Bacterium Actinokineospora sp. Strain EG49.</title>
        <authorList>
            <person name="Harjes J."/>
            <person name="Ryu T."/>
            <person name="Abdelmohsen U.R."/>
            <person name="Moitinho-Silva L."/>
            <person name="Horn H."/>
            <person name="Ravasi T."/>
            <person name="Hentschel U."/>
        </authorList>
    </citation>
    <scope>NUCLEOTIDE SEQUENCE [LARGE SCALE GENOMIC DNA]</scope>
    <source>
        <strain evidence="1 2">EG49</strain>
    </source>
</reference>
<proteinExistence type="predicted"/>
<dbReference type="Proteomes" id="UP000019277">
    <property type="component" value="Unassembled WGS sequence"/>
</dbReference>
<gene>
    <name evidence="1" type="ORF">UO65_1969</name>
</gene>
<dbReference type="AlphaFoldDB" id="W7J0T7"/>
<dbReference type="EMBL" id="AYXG01000074">
    <property type="protein sequence ID" value="EWC62617.1"/>
    <property type="molecule type" value="Genomic_DNA"/>
</dbReference>
<accession>W7J0T7</accession>
<name>W7J0T7_9PSEU</name>
<keyword evidence="2" id="KW-1185">Reference proteome</keyword>
<sequence length="57" mass="5775">MLSCRIGCCCRRCPRGAAVPRGAADLWRDSGVVDNLAGVDLPGTVPVGPACYGRGGA</sequence>